<dbReference type="Proteomes" id="UP000474296">
    <property type="component" value="Unassembled WGS sequence"/>
</dbReference>
<name>A0A6M0CKB2_9FLAO</name>
<evidence type="ECO:0000313" key="2">
    <source>
        <dbReference type="Proteomes" id="UP000474296"/>
    </source>
</evidence>
<keyword evidence="2" id="KW-1185">Reference proteome</keyword>
<gene>
    <name evidence="1" type="ORF">GWK10_14290</name>
</gene>
<dbReference type="AlphaFoldDB" id="A0A6M0CKB2"/>
<accession>A0A6M0CKB2</accession>
<organism evidence="1 2">
    <name type="scientific">Spongiivirga citrea</name>
    <dbReference type="NCBI Taxonomy" id="1481457"/>
    <lineage>
        <taxon>Bacteria</taxon>
        <taxon>Pseudomonadati</taxon>
        <taxon>Bacteroidota</taxon>
        <taxon>Flavobacteriia</taxon>
        <taxon>Flavobacteriales</taxon>
        <taxon>Flavobacteriaceae</taxon>
        <taxon>Spongiivirga</taxon>
    </lineage>
</organism>
<reference evidence="1 2" key="1">
    <citation type="submission" date="2020-01" db="EMBL/GenBank/DDBJ databases">
        <title>Spongiivirga citrea KCTC 32990T.</title>
        <authorList>
            <person name="Wang G."/>
        </authorList>
    </citation>
    <scope>NUCLEOTIDE SEQUENCE [LARGE SCALE GENOMIC DNA]</scope>
    <source>
        <strain evidence="1 2">KCTC 32990</strain>
    </source>
</reference>
<evidence type="ECO:0000313" key="1">
    <source>
        <dbReference type="EMBL" id="NER18388.1"/>
    </source>
</evidence>
<proteinExistence type="predicted"/>
<protein>
    <recommendedName>
        <fullName evidence="3">Glyoxalase-like domain-containing protein</fullName>
    </recommendedName>
</protein>
<sequence>MNKYIFFIALIFGINSCKEVEKTKAKSQQIKEISTDLQVDHLNIWVENPELTKKKLNEIGFTSLPDSLSPIHHGQGTTGRYFNFLNSYLELIFVYNQNELEENNNKNKDLDFTVRAGNRINGASPFSIALKVKDYQVDKIPFQTVLYHQDWMEENMNIHSAKSSKTNIQEPSVFVVYPKIESDQFETLADLKNIPEEYAIYREFFKHKNEVKKLTNIVITSTDKELGTDTIKACNKIQNLTIESGPEHLMELFFDNQVQGKTFDLRPELPLVIYL</sequence>
<dbReference type="RefSeq" id="WP_164033056.1">
    <property type="nucleotide sequence ID" value="NZ_JAABOQ010000005.1"/>
</dbReference>
<dbReference type="EMBL" id="JAABOQ010000005">
    <property type="protein sequence ID" value="NER18388.1"/>
    <property type="molecule type" value="Genomic_DNA"/>
</dbReference>
<dbReference type="Gene3D" id="3.10.180.10">
    <property type="entry name" value="2,3-Dihydroxybiphenyl 1,2-Dioxygenase, domain 1"/>
    <property type="match status" value="1"/>
</dbReference>
<comment type="caution">
    <text evidence="1">The sequence shown here is derived from an EMBL/GenBank/DDBJ whole genome shotgun (WGS) entry which is preliminary data.</text>
</comment>
<dbReference type="InterPro" id="IPR029068">
    <property type="entry name" value="Glyas_Bleomycin-R_OHBP_Dase"/>
</dbReference>
<evidence type="ECO:0008006" key="3">
    <source>
        <dbReference type="Google" id="ProtNLM"/>
    </source>
</evidence>